<protein>
    <submittedName>
        <fullName evidence="2">Uncharacterized protein</fullName>
    </submittedName>
</protein>
<dbReference type="RefSeq" id="WP_098455996.1">
    <property type="nucleotide sequence ID" value="NZ_PDJG01000001.1"/>
</dbReference>
<sequence>MTRRAGAPSDAEALERSTRSWMRAYPRRWRAAFGDDLVGIQADVARPGARRVPAREAAAIVRSGWLLRLREHPPLLPWLGYRLLDRPLPPRYAHWAADDILGALWFARWMIGPTCIMLVITWLGSSDRGDSLVSPAVVGVLIGAGIGCLLTAGPLGTGKRRKGWQRHVSDEVPFSLLSRNDKRRAVRDERTA</sequence>
<dbReference type="EMBL" id="PDJG01000001">
    <property type="protein sequence ID" value="PFG35056.1"/>
    <property type="molecule type" value="Genomic_DNA"/>
</dbReference>
<keyword evidence="1" id="KW-0812">Transmembrane</keyword>
<proteinExistence type="predicted"/>
<feature type="transmembrane region" description="Helical" evidence="1">
    <location>
        <begin position="100"/>
        <end position="124"/>
    </location>
</feature>
<dbReference type="OrthoDB" id="4829762at2"/>
<accession>A0A2A9E8S4</accession>
<organism evidence="2 3">
    <name type="scientific">Sanguibacter antarcticus</name>
    <dbReference type="NCBI Taxonomy" id="372484"/>
    <lineage>
        <taxon>Bacteria</taxon>
        <taxon>Bacillati</taxon>
        <taxon>Actinomycetota</taxon>
        <taxon>Actinomycetes</taxon>
        <taxon>Micrococcales</taxon>
        <taxon>Sanguibacteraceae</taxon>
        <taxon>Sanguibacter</taxon>
    </lineage>
</organism>
<gene>
    <name evidence="2" type="ORF">ATL42_2989</name>
</gene>
<keyword evidence="3" id="KW-1185">Reference proteome</keyword>
<keyword evidence="1" id="KW-0472">Membrane</keyword>
<dbReference type="AlphaFoldDB" id="A0A2A9E8S4"/>
<reference evidence="2 3" key="1">
    <citation type="submission" date="2017-10" db="EMBL/GenBank/DDBJ databases">
        <title>Sequencing the genomes of 1000 actinobacteria strains.</title>
        <authorList>
            <person name="Klenk H.-P."/>
        </authorList>
    </citation>
    <scope>NUCLEOTIDE SEQUENCE [LARGE SCALE GENOMIC DNA]</scope>
    <source>
        <strain evidence="2 3">DSM 18966</strain>
    </source>
</reference>
<evidence type="ECO:0000256" key="1">
    <source>
        <dbReference type="SAM" id="Phobius"/>
    </source>
</evidence>
<evidence type="ECO:0000313" key="3">
    <source>
        <dbReference type="Proteomes" id="UP000225548"/>
    </source>
</evidence>
<comment type="caution">
    <text evidence="2">The sequence shown here is derived from an EMBL/GenBank/DDBJ whole genome shotgun (WGS) entry which is preliminary data.</text>
</comment>
<dbReference type="Proteomes" id="UP000225548">
    <property type="component" value="Unassembled WGS sequence"/>
</dbReference>
<feature type="transmembrane region" description="Helical" evidence="1">
    <location>
        <begin position="136"/>
        <end position="156"/>
    </location>
</feature>
<evidence type="ECO:0000313" key="2">
    <source>
        <dbReference type="EMBL" id="PFG35056.1"/>
    </source>
</evidence>
<name>A0A2A9E8S4_9MICO</name>
<keyword evidence="1" id="KW-1133">Transmembrane helix</keyword>